<dbReference type="EMBL" id="JAWDJW010008592">
    <property type="protein sequence ID" value="KAK3060408.1"/>
    <property type="molecule type" value="Genomic_DNA"/>
</dbReference>
<comment type="caution">
    <text evidence="1">The sequence shown here is derived from an EMBL/GenBank/DDBJ whole genome shotgun (WGS) entry which is preliminary data.</text>
</comment>
<accession>A0ACC3D1F2</accession>
<keyword evidence="2" id="KW-1185">Reference proteome</keyword>
<organism evidence="1 2">
    <name type="scientific">Coniosporium uncinatum</name>
    <dbReference type="NCBI Taxonomy" id="93489"/>
    <lineage>
        <taxon>Eukaryota</taxon>
        <taxon>Fungi</taxon>
        <taxon>Dikarya</taxon>
        <taxon>Ascomycota</taxon>
        <taxon>Pezizomycotina</taxon>
        <taxon>Dothideomycetes</taxon>
        <taxon>Dothideomycetes incertae sedis</taxon>
        <taxon>Coniosporium</taxon>
    </lineage>
</organism>
<name>A0ACC3D1F2_9PEZI</name>
<evidence type="ECO:0000313" key="1">
    <source>
        <dbReference type="EMBL" id="KAK3060408.1"/>
    </source>
</evidence>
<evidence type="ECO:0000313" key="2">
    <source>
        <dbReference type="Proteomes" id="UP001186974"/>
    </source>
</evidence>
<gene>
    <name evidence="1" type="ORF">LTS18_008597</name>
</gene>
<proteinExistence type="predicted"/>
<reference evidence="1" key="1">
    <citation type="submission" date="2024-09" db="EMBL/GenBank/DDBJ databases">
        <title>Black Yeasts Isolated from many extreme environments.</title>
        <authorList>
            <person name="Coleine C."/>
            <person name="Stajich J.E."/>
            <person name="Selbmann L."/>
        </authorList>
    </citation>
    <scope>NUCLEOTIDE SEQUENCE</scope>
    <source>
        <strain evidence="1">CCFEE 5737</strain>
    </source>
</reference>
<protein>
    <submittedName>
        <fullName evidence="1">Uncharacterized protein</fullName>
    </submittedName>
</protein>
<dbReference type="Proteomes" id="UP001186974">
    <property type="component" value="Unassembled WGS sequence"/>
</dbReference>
<sequence length="303" mass="32655">MSDRKGGRGGGRGGRGPLPREVQVSKKISWLLRHGAEKEGLVLGKGGYVGVGDVLKTRTMRSLKVTFPEIRQIVAENDKQRFSLIPASSTSSISTDPPANSNAATSMSIPADDAATASASPDLTGPINGESNTDVDPSDATQWLIRANQGHSIKLDAADLLTPISLDQPTNIPEVCVHGTTHKAWQAILQSGGLKPMTRNHVHFAAGLPAGFETLNKSDASDRQEPEKKAEPVISGMRNSSTVLVYVDVRKALEGEIKFWWSENGVILSEGNEKGVVPLEYFARVEDRRKGEVWVLDGKVVKE</sequence>